<evidence type="ECO:0000259" key="5">
    <source>
        <dbReference type="PROSITE" id="PS50863"/>
    </source>
</evidence>
<sequence length="121" mass="14428">MTDDQVYTRFYMPLPAQFVLDTKFPTARTTLRLVDWNGSKTWEVYSRINRSNEISFHRSHWGVFSLEHFLEEGDVCVFELVDRDTFTISVRIFRVLQLPQFYTGRSVTFRDHYGLRPIPKS</sequence>
<evidence type="ECO:0000256" key="4">
    <source>
        <dbReference type="ARBA" id="ARBA00023242"/>
    </source>
</evidence>
<dbReference type="AlphaFoldDB" id="A0A8T0J9D6"/>
<keyword evidence="1" id="KW-0805">Transcription regulation</keyword>
<name>A0A8T0J9D6_CERPU</name>
<evidence type="ECO:0000256" key="1">
    <source>
        <dbReference type="ARBA" id="ARBA00023015"/>
    </source>
</evidence>
<dbReference type="SUPFAM" id="SSF101936">
    <property type="entry name" value="DNA-binding pseudobarrel domain"/>
    <property type="match status" value="1"/>
</dbReference>
<organism evidence="6 7">
    <name type="scientific">Ceratodon purpureus</name>
    <name type="common">Fire moss</name>
    <name type="synonym">Dicranum purpureum</name>
    <dbReference type="NCBI Taxonomy" id="3225"/>
    <lineage>
        <taxon>Eukaryota</taxon>
        <taxon>Viridiplantae</taxon>
        <taxon>Streptophyta</taxon>
        <taxon>Embryophyta</taxon>
        <taxon>Bryophyta</taxon>
        <taxon>Bryophytina</taxon>
        <taxon>Bryopsida</taxon>
        <taxon>Dicranidae</taxon>
        <taxon>Pseudoditrichales</taxon>
        <taxon>Ditrichaceae</taxon>
        <taxon>Ceratodon</taxon>
    </lineage>
</organism>
<evidence type="ECO:0000313" key="6">
    <source>
        <dbReference type="EMBL" id="KAG0592115.1"/>
    </source>
</evidence>
<dbReference type="Pfam" id="PF02362">
    <property type="entry name" value="B3"/>
    <property type="match status" value="1"/>
</dbReference>
<gene>
    <name evidence="6" type="ORF">KC19_1G226300</name>
</gene>
<keyword evidence="2" id="KW-0238">DNA-binding</keyword>
<comment type="caution">
    <text evidence="6">The sequence shown here is derived from an EMBL/GenBank/DDBJ whole genome shotgun (WGS) entry which is preliminary data.</text>
</comment>
<dbReference type="InterPro" id="IPR003340">
    <property type="entry name" value="B3_DNA-bd"/>
</dbReference>
<protein>
    <recommendedName>
        <fullName evidence="5">TF-B3 domain-containing protein</fullName>
    </recommendedName>
</protein>
<dbReference type="GO" id="GO:0003677">
    <property type="term" value="F:DNA binding"/>
    <property type="evidence" value="ECO:0007669"/>
    <property type="project" value="UniProtKB-KW"/>
</dbReference>
<proteinExistence type="predicted"/>
<keyword evidence="4" id="KW-0539">Nucleus</keyword>
<evidence type="ECO:0000313" key="7">
    <source>
        <dbReference type="Proteomes" id="UP000822688"/>
    </source>
</evidence>
<dbReference type="PROSITE" id="PS50863">
    <property type="entry name" value="B3"/>
    <property type="match status" value="1"/>
</dbReference>
<dbReference type="PANTHER" id="PTHR31391">
    <property type="entry name" value="B3 DOMAIN-CONTAINING PROTEIN OS11G0197600-RELATED"/>
    <property type="match status" value="1"/>
</dbReference>
<keyword evidence="7" id="KW-1185">Reference proteome</keyword>
<evidence type="ECO:0000256" key="2">
    <source>
        <dbReference type="ARBA" id="ARBA00023125"/>
    </source>
</evidence>
<dbReference type="InterPro" id="IPR015300">
    <property type="entry name" value="DNA-bd_pseudobarrel_sf"/>
</dbReference>
<dbReference type="EMBL" id="CM026421">
    <property type="protein sequence ID" value="KAG0592115.1"/>
    <property type="molecule type" value="Genomic_DNA"/>
</dbReference>
<dbReference type="CDD" id="cd10017">
    <property type="entry name" value="B3_DNA"/>
    <property type="match status" value="1"/>
</dbReference>
<dbReference type="InterPro" id="IPR044837">
    <property type="entry name" value="REM16-like"/>
</dbReference>
<evidence type="ECO:0000256" key="3">
    <source>
        <dbReference type="ARBA" id="ARBA00023163"/>
    </source>
</evidence>
<accession>A0A8T0J9D6</accession>
<keyword evidence="3" id="KW-0804">Transcription</keyword>
<dbReference type="Proteomes" id="UP000822688">
    <property type="component" value="Chromosome 1"/>
</dbReference>
<feature type="domain" description="TF-B3" evidence="5">
    <location>
        <begin position="1"/>
        <end position="96"/>
    </location>
</feature>
<dbReference type="SMART" id="SM01019">
    <property type="entry name" value="B3"/>
    <property type="match status" value="1"/>
</dbReference>
<dbReference type="Gene3D" id="2.40.330.10">
    <property type="entry name" value="DNA-binding pseudobarrel domain"/>
    <property type="match status" value="1"/>
</dbReference>
<dbReference type="PANTHER" id="PTHR31391:SF106">
    <property type="entry name" value="B3 DOMAIN-CONTAINING PROTEIN OS01G0723500"/>
    <property type="match status" value="1"/>
</dbReference>
<reference evidence="6" key="1">
    <citation type="submission" date="2020-06" db="EMBL/GenBank/DDBJ databases">
        <title>WGS assembly of Ceratodon purpureus strain R40.</title>
        <authorList>
            <person name="Carey S.B."/>
            <person name="Jenkins J."/>
            <person name="Shu S."/>
            <person name="Lovell J.T."/>
            <person name="Sreedasyam A."/>
            <person name="Maumus F."/>
            <person name="Tiley G.P."/>
            <person name="Fernandez-Pozo N."/>
            <person name="Barry K."/>
            <person name="Chen C."/>
            <person name="Wang M."/>
            <person name="Lipzen A."/>
            <person name="Daum C."/>
            <person name="Saski C.A."/>
            <person name="Payton A.C."/>
            <person name="Mcbreen J.C."/>
            <person name="Conrad R.E."/>
            <person name="Kollar L.M."/>
            <person name="Olsson S."/>
            <person name="Huttunen S."/>
            <person name="Landis J.B."/>
            <person name="Wickett N.J."/>
            <person name="Johnson M.G."/>
            <person name="Rensing S.A."/>
            <person name="Grimwood J."/>
            <person name="Schmutz J."/>
            <person name="Mcdaniel S.F."/>
        </authorList>
    </citation>
    <scope>NUCLEOTIDE SEQUENCE</scope>
    <source>
        <strain evidence="6">R40</strain>
    </source>
</reference>